<dbReference type="GO" id="GO:0046872">
    <property type="term" value="F:metal ion binding"/>
    <property type="evidence" value="ECO:0007669"/>
    <property type="project" value="UniProtKB-KW"/>
</dbReference>
<evidence type="ECO:0000256" key="2">
    <source>
        <dbReference type="ARBA" id="ARBA00022670"/>
    </source>
</evidence>
<keyword evidence="7" id="KW-0812">Transmembrane</keyword>
<organism evidence="10 11">
    <name type="scientific">Brachionus plicatilis</name>
    <name type="common">Marine rotifer</name>
    <name type="synonym">Brachionus muelleri</name>
    <dbReference type="NCBI Taxonomy" id="10195"/>
    <lineage>
        <taxon>Eukaryota</taxon>
        <taxon>Metazoa</taxon>
        <taxon>Spiralia</taxon>
        <taxon>Gnathifera</taxon>
        <taxon>Rotifera</taxon>
        <taxon>Eurotatoria</taxon>
        <taxon>Monogononta</taxon>
        <taxon>Pseudotrocha</taxon>
        <taxon>Ploima</taxon>
        <taxon>Brachionidae</taxon>
        <taxon>Brachionus</taxon>
    </lineage>
</organism>
<dbReference type="GO" id="GO:0004222">
    <property type="term" value="F:metalloendopeptidase activity"/>
    <property type="evidence" value="ECO:0007669"/>
    <property type="project" value="InterPro"/>
</dbReference>
<proteinExistence type="predicted"/>
<keyword evidence="7" id="KW-1133">Transmembrane helix</keyword>
<keyword evidence="5" id="KW-0862">Zinc</keyword>
<dbReference type="PANTHER" id="PTHR11733:SF237">
    <property type="entry name" value="NEPRILYSIN-LIKE 4"/>
    <property type="match status" value="1"/>
</dbReference>
<evidence type="ECO:0000256" key="5">
    <source>
        <dbReference type="ARBA" id="ARBA00022833"/>
    </source>
</evidence>
<dbReference type="Pfam" id="PF05649">
    <property type="entry name" value="Peptidase_M13_N"/>
    <property type="match status" value="1"/>
</dbReference>
<dbReference type="GO" id="GO:0005886">
    <property type="term" value="C:plasma membrane"/>
    <property type="evidence" value="ECO:0007669"/>
    <property type="project" value="TreeGrafter"/>
</dbReference>
<dbReference type="EMBL" id="REGN01006600">
    <property type="protein sequence ID" value="RNA08867.1"/>
    <property type="molecule type" value="Genomic_DNA"/>
</dbReference>
<comment type="caution">
    <text evidence="10">The sequence shown here is derived from an EMBL/GenBank/DDBJ whole genome shotgun (WGS) entry which is preliminary data.</text>
</comment>
<dbReference type="InterPro" id="IPR018497">
    <property type="entry name" value="Peptidase_M13_C"/>
</dbReference>
<keyword evidence="3" id="KW-0479">Metal-binding</keyword>
<evidence type="ECO:0000313" key="11">
    <source>
        <dbReference type="Proteomes" id="UP000276133"/>
    </source>
</evidence>
<dbReference type="InterPro" id="IPR000718">
    <property type="entry name" value="Peptidase_M13"/>
</dbReference>
<keyword evidence="11" id="KW-1185">Reference proteome</keyword>
<evidence type="ECO:0000256" key="1">
    <source>
        <dbReference type="ARBA" id="ARBA00001947"/>
    </source>
</evidence>
<dbReference type="Pfam" id="PF01431">
    <property type="entry name" value="Peptidase_M13"/>
    <property type="match status" value="1"/>
</dbReference>
<evidence type="ECO:0000313" key="10">
    <source>
        <dbReference type="EMBL" id="RNA08867.1"/>
    </source>
</evidence>
<evidence type="ECO:0000259" key="9">
    <source>
        <dbReference type="Pfam" id="PF05649"/>
    </source>
</evidence>
<keyword evidence="4" id="KW-0378">Hydrolase</keyword>
<evidence type="ECO:0000256" key="4">
    <source>
        <dbReference type="ARBA" id="ARBA00022801"/>
    </source>
</evidence>
<dbReference type="AlphaFoldDB" id="A0A3M7QBM2"/>
<name>A0A3M7QBM2_BRAPC</name>
<keyword evidence="2" id="KW-0645">Protease</keyword>
<dbReference type="Gene3D" id="3.40.390.10">
    <property type="entry name" value="Collagenase (Catalytic Domain)"/>
    <property type="match status" value="1"/>
</dbReference>
<reference evidence="10 11" key="1">
    <citation type="journal article" date="2018" name="Sci. Rep.">
        <title>Genomic signatures of local adaptation to the degree of environmental predictability in rotifers.</title>
        <authorList>
            <person name="Franch-Gras L."/>
            <person name="Hahn C."/>
            <person name="Garcia-Roger E.M."/>
            <person name="Carmona M.J."/>
            <person name="Serra M."/>
            <person name="Gomez A."/>
        </authorList>
    </citation>
    <scope>NUCLEOTIDE SEQUENCE [LARGE SCALE GENOMIC DNA]</scope>
    <source>
        <strain evidence="10">HYR1</strain>
    </source>
</reference>
<keyword evidence="6" id="KW-0482">Metalloprotease</keyword>
<dbReference type="Gene3D" id="1.10.1380.10">
    <property type="entry name" value="Neutral endopeptidase , domain2"/>
    <property type="match status" value="1"/>
</dbReference>
<dbReference type="SUPFAM" id="SSF55486">
    <property type="entry name" value="Metalloproteases ('zincins'), catalytic domain"/>
    <property type="match status" value="1"/>
</dbReference>
<dbReference type="Proteomes" id="UP000276133">
    <property type="component" value="Unassembled WGS sequence"/>
</dbReference>
<dbReference type="InterPro" id="IPR024079">
    <property type="entry name" value="MetalloPept_cat_dom_sf"/>
</dbReference>
<feature type="domain" description="Peptidase M13 C-terminal" evidence="8">
    <location>
        <begin position="502"/>
        <end position="714"/>
    </location>
</feature>
<evidence type="ECO:0000256" key="6">
    <source>
        <dbReference type="ARBA" id="ARBA00023049"/>
    </source>
</evidence>
<accession>A0A3M7QBM2</accession>
<comment type="cofactor">
    <cofactor evidence="1">
        <name>Zn(2+)</name>
        <dbReference type="ChEBI" id="CHEBI:29105"/>
    </cofactor>
</comment>
<evidence type="ECO:0000259" key="8">
    <source>
        <dbReference type="Pfam" id="PF01431"/>
    </source>
</evidence>
<dbReference type="OrthoDB" id="6475849at2759"/>
<evidence type="ECO:0000256" key="3">
    <source>
        <dbReference type="ARBA" id="ARBA00022723"/>
    </source>
</evidence>
<gene>
    <name evidence="10" type="ORF">BpHYR1_020638</name>
</gene>
<dbReference type="PANTHER" id="PTHR11733">
    <property type="entry name" value="ZINC METALLOPROTEASE FAMILY M13 NEPRILYSIN-RELATED"/>
    <property type="match status" value="1"/>
</dbReference>
<keyword evidence="7" id="KW-0472">Membrane</keyword>
<evidence type="ECO:0000256" key="7">
    <source>
        <dbReference type="SAM" id="Phobius"/>
    </source>
</evidence>
<dbReference type="CDD" id="cd08662">
    <property type="entry name" value="M13"/>
    <property type="match status" value="1"/>
</dbReference>
<dbReference type="InterPro" id="IPR042089">
    <property type="entry name" value="Peptidase_M13_dom_2"/>
</dbReference>
<protein>
    <submittedName>
        <fullName evidence="10">Neprilysin isoform X2</fullName>
    </submittedName>
</protein>
<dbReference type="PRINTS" id="PR00786">
    <property type="entry name" value="NEPRILYSIN"/>
</dbReference>
<dbReference type="InterPro" id="IPR008753">
    <property type="entry name" value="Peptidase_M13_N"/>
</dbReference>
<dbReference type="GO" id="GO:0016485">
    <property type="term" value="P:protein processing"/>
    <property type="evidence" value="ECO:0007669"/>
    <property type="project" value="TreeGrafter"/>
</dbReference>
<dbReference type="STRING" id="10195.A0A3M7QBM2"/>
<feature type="domain" description="Peptidase M13 N-terminal" evidence="9">
    <location>
        <begin position="74"/>
        <end position="442"/>
    </location>
</feature>
<sequence length="715" mass="82250">MTEMIEIQKSNTNMKKILVVVTGFIFVLSIIVTILGILLSISIHQPPRQSVCTSKSCIKAANLILKNLDESMDPCENFYKFSCGMFGDNHRIPDDQPKIDELSILRDKLAYSIADLLAEPIGPNDTNATSNAKKLFISCINEWKIEEKGSDILLNIMKSKFNGWPLLNQNKSTKSTTLIDLLIKLRKKNSWQLFDLFVSLNPKNPKKYILRLSQPEWFFNKENLLDDKLMQAYKDLMITVVKNLNKENLNLTAGVDKMLEIEQKFAMLQLDDDFRRNSTYKNMTIGQLEKAIPDFEWKNYLFGIYQDVKNVTVDENEIVLVDDWNDLKNLLIWLFVKETIPFLPKAFQEAKLEFDKIYEGTSIKQPRSLSCSNFVNTKMEYAVGRLYISRYFNSSSKKEAVEMINNLLFEFKAILTESIWIDPISRKHALEKVDSMDSKIAYSDKILNDTYLDNEYKDFIFSESDLLENYLNLEILRANFELGQIRKTHNPKEWISGPAVVNAFYSPSANQICFPAGILQSPFYDASNPKYLNYGGIGTVIGHEITHGFDDLGRLYDKDGIYHPDEDDLGLWANETVHIYKQKAQCIIEQYNNYTVEQVNKKLNGFNTQGENIADNGGLKEAFRAYKRWSEKNGQEPLLPGLENYTAEQMFFISFGQLWCGKSRDQYLIQAIINDPHSPGEFRIIGPTSNSEEFSNAFQCKTGQNNNPIKKCSVW</sequence>
<dbReference type="PROSITE" id="PS51885">
    <property type="entry name" value="NEPRILYSIN"/>
    <property type="match status" value="1"/>
</dbReference>
<feature type="transmembrane region" description="Helical" evidence="7">
    <location>
        <begin position="17"/>
        <end position="43"/>
    </location>
</feature>